<comment type="caution">
    <text evidence="2">The sequence shown here is derived from an EMBL/GenBank/DDBJ whole genome shotgun (WGS) entry which is preliminary data.</text>
</comment>
<dbReference type="Proteomes" id="UP000274822">
    <property type="component" value="Unassembled WGS sequence"/>
</dbReference>
<sequence>MSLLSTVSNRVFRCHAVARSVQRARRDLRIMETRAIELSLAGLRRTHLSTTTQTVPELPSVITSPPPIIIPTSPPPIIFLPPPPPPIIFLPPAPPLPTFTKVLTRQAIEEIYSSDGEGPRSIEALALTIYSKFNAAGCVMKKGGAVKYAVVMSEVIILTKSGKLPGLSAEKREALKNMPRIEAISVESQAEKGKGSSSSSKVQNRPTPSSRLSPPKYLSLTPSPPPTPSEPPRITSAILQHILAEHFLPGRERPSNYRILLGSIYNKIKAAGYVRRKKEVTPARLNIMIRSFIRSQDLPGISKADKAVLQRMLSVAKGAKARLDTNAEQTATVGQSRETLSSKEDFVTVASVGEENQTSSSVGKIVIAQTETPRLSESTDAELPIVTTQIPLSSPLPHSSPPPPAYQAPTPTPSKRPRFTHVIVQQLIAEHFHSGRERPSNYRILVESIHSKVKTVGYVGRKKNVVEPSIVDLAVRSLIRSGNLPGVSTADMVVLQEMLSSAKGKTLAKAPLDTNAGQMATADQSKETLSSKEEFVTAASVGEENQTSSSVGKIESTDAELPMVTTQIPLSSPLPHSSPPPPAYQAPTPTPSKRPIFTHAIVQQLIAEHFLSGRERPSNFRILVESIHSKVKTVGYVGRKKNMVEPSIVELAVRSLIRSGNLPGVSTADMVVLQEMLSSAKGKTFAKAPLDTNAGQTTTADQSKETLSSKEEFVTAASVGKESQASSSVGKTDSPLRKVNRKPDDTKPRDSQSEAKRANSSSMAETEEPVRERDAWPGYPPWAEYSLSPQSQEQYASTVRMVLWQNCYNFLRRYEQCIDDKDRVLMVERCLDINNKSRVNANDWASFDLREMLIVLSEFSDSFVVNQDGKMRSLLNHRTLVPSRIFSRMRTLINIDSHDNHSDTRGRYPDRQMTALIGTALNCLTILERFRDAQLGPHHNRRQIPTNMLTIHPGMEEKPLKSLLYEFKAMQTLGKHPDEGAPSVVTSGLVREAVLGNVIHSAPHPIFTSYSSSSFARLTPSITSEMTFGYIDSFVDLAEAAQSTPALAPAPAPASTPAPAVIPNLSPEEWAELKGFMIRSERVLHMTRIIHDAAESQGDPKTAARWFVRNAKILIGVSQKMPRLLGQRHRSKWESLRAWISKS</sequence>
<accession>A0A433QDG8</accession>
<feature type="compositionally biased region" description="Pro residues" evidence="1">
    <location>
        <begin position="398"/>
        <end position="414"/>
    </location>
</feature>
<protein>
    <submittedName>
        <fullName evidence="2">Uncharacterized protein</fullName>
    </submittedName>
</protein>
<feature type="region of interest" description="Disordered" evidence="1">
    <location>
        <begin position="185"/>
        <end position="233"/>
    </location>
</feature>
<feature type="compositionally biased region" description="Low complexity" evidence="1">
    <location>
        <begin position="212"/>
        <end position="221"/>
    </location>
</feature>
<gene>
    <name evidence="2" type="ORF">BC938DRAFT_482731</name>
</gene>
<evidence type="ECO:0000313" key="2">
    <source>
        <dbReference type="EMBL" id="RUS27789.1"/>
    </source>
</evidence>
<feature type="region of interest" description="Disordered" evidence="1">
    <location>
        <begin position="691"/>
        <end position="775"/>
    </location>
</feature>
<feature type="compositionally biased region" description="Pro residues" evidence="1">
    <location>
        <begin position="222"/>
        <end position="231"/>
    </location>
</feature>
<name>A0A433QDG8_9FUNG</name>
<evidence type="ECO:0000256" key="1">
    <source>
        <dbReference type="SAM" id="MobiDB-lite"/>
    </source>
</evidence>
<feature type="compositionally biased region" description="Basic and acidic residues" evidence="1">
    <location>
        <begin position="741"/>
        <end position="757"/>
    </location>
</feature>
<feature type="compositionally biased region" description="Basic and acidic residues" evidence="1">
    <location>
        <begin position="702"/>
        <end position="713"/>
    </location>
</feature>
<organism evidence="2 3">
    <name type="scientific">Jimgerdemannia flammicorona</name>
    <dbReference type="NCBI Taxonomy" id="994334"/>
    <lineage>
        <taxon>Eukaryota</taxon>
        <taxon>Fungi</taxon>
        <taxon>Fungi incertae sedis</taxon>
        <taxon>Mucoromycota</taxon>
        <taxon>Mucoromycotina</taxon>
        <taxon>Endogonomycetes</taxon>
        <taxon>Endogonales</taxon>
        <taxon>Endogonaceae</taxon>
        <taxon>Jimgerdemannia</taxon>
    </lineage>
</organism>
<keyword evidence="3" id="KW-1185">Reference proteome</keyword>
<reference evidence="2 3" key="1">
    <citation type="journal article" date="2018" name="New Phytol.">
        <title>Phylogenomics of Endogonaceae and evolution of mycorrhizas within Mucoromycota.</title>
        <authorList>
            <person name="Chang Y."/>
            <person name="Desiro A."/>
            <person name="Na H."/>
            <person name="Sandor L."/>
            <person name="Lipzen A."/>
            <person name="Clum A."/>
            <person name="Barry K."/>
            <person name="Grigoriev I.V."/>
            <person name="Martin F.M."/>
            <person name="Stajich J.E."/>
            <person name="Smith M.E."/>
            <person name="Bonito G."/>
            <person name="Spatafora J.W."/>
        </authorList>
    </citation>
    <scope>NUCLEOTIDE SEQUENCE [LARGE SCALE GENOMIC DNA]</scope>
    <source>
        <strain evidence="2 3">AD002</strain>
    </source>
</reference>
<evidence type="ECO:0000313" key="3">
    <source>
        <dbReference type="Proteomes" id="UP000274822"/>
    </source>
</evidence>
<dbReference type="PANTHER" id="PTHR48125">
    <property type="entry name" value="LP07818P1"/>
    <property type="match status" value="1"/>
</dbReference>
<dbReference type="AlphaFoldDB" id="A0A433QDG8"/>
<dbReference type="EMBL" id="RBNJ01007785">
    <property type="protein sequence ID" value="RUS27789.1"/>
    <property type="molecule type" value="Genomic_DNA"/>
</dbReference>
<dbReference type="PANTHER" id="PTHR48125:SF10">
    <property type="entry name" value="OS12G0136300 PROTEIN"/>
    <property type="match status" value="1"/>
</dbReference>
<feature type="region of interest" description="Disordered" evidence="1">
    <location>
        <begin position="391"/>
        <end position="414"/>
    </location>
</feature>
<feature type="compositionally biased region" description="Pro residues" evidence="1">
    <location>
        <begin position="576"/>
        <end position="589"/>
    </location>
</feature>
<feature type="region of interest" description="Disordered" evidence="1">
    <location>
        <begin position="569"/>
        <end position="589"/>
    </location>
</feature>
<feature type="compositionally biased region" description="Polar residues" evidence="1">
    <location>
        <begin position="202"/>
        <end position="211"/>
    </location>
</feature>
<proteinExistence type="predicted"/>
<feature type="compositionally biased region" description="Polar residues" evidence="1">
    <location>
        <begin position="721"/>
        <end position="731"/>
    </location>
</feature>